<keyword evidence="4 9" id="KW-0732">Signal</keyword>
<keyword evidence="2" id="KW-0336">GPI-anchor</keyword>
<sequence length="207" mass="22974">MALNPLNKNLVKFSILTIILQFISNGSAIKCFVCDSDDNPSCADLKSNASIVAEECTLDKMKSIHTWLFELNSFSYFDTGSSKSPLMNCQKVVARNVTHNRLVTARFCQLNTGETDACNILRSKLRSDAAKYRKSMNYNNYKNSNGRGEAEEIVPDSDAEFHCSICHTDNCNGAAEVRSVAIMIASVALLHGLMAGHLRQAICHRMW</sequence>
<keyword evidence="6" id="KW-0472">Membrane</keyword>
<evidence type="ECO:0000256" key="1">
    <source>
        <dbReference type="ARBA" id="ARBA00004589"/>
    </source>
</evidence>
<keyword evidence="8" id="KW-0449">Lipoprotein</keyword>
<dbReference type="VEuPathDB" id="VectorBase:SCAU005135"/>
<keyword evidence="3" id="KW-0812">Transmembrane</keyword>
<evidence type="ECO:0000313" key="11">
    <source>
        <dbReference type="Proteomes" id="UP000095300"/>
    </source>
</evidence>
<dbReference type="Proteomes" id="UP000095300">
    <property type="component" value="Unassembled WGS sequence"/>
</dbReference>
<protein>
    <recommendedName>
        <fullName evidence="12">Protein sleepless</fullName>
    </recommendedName>
</protein>
<dbReference type="AlphaFoldDB" id="A0A1I8P659"/>
<dbReference type="EnsemblMetazoa" id="SCAU005135-RA">
    <property type="protein sequence ID" value="SCAU005135-PA"/>
    <property type="gene ID" value="SCAU005135"/>
</dbReference>
<dbReference type="GO" id="GO:0032222">
    <property type="term" value="P:regulation of synaptic transmission, cholinergic"/>
    <property type="evidence" value="ECO:0007669"/>
    <property type="project" value="InterPro"/>
</dbReference>
<dbReference type="GO" id="GO:0098552">
    <property type="term" value="C:side of membrane"/>
    <property type="evidence" value="ECO:0007669"/>
    <property type="project" value="UniProtKB-KW"/>
</dbReference>
<evidence type="ECO:0000256" key="7">
    <source>
        <dbReference type="ARBA" id="ARBA00023180"/>
    </source>
</evidence>
<evidence type="ECO:0000256" key="8">
    <source>
        <dbReference type="ARBA" id="ARBA00023288"/>
    </source>
</evidence>
<evidence type="ECO:0000256" key="4">
    <source>
        <dbReference type="ARBA" id="ARBA00022729"/>
    </source>
</evidence>
<keyword evidence="11" id="KW-1185">Reference proteome</keyword>
<dbReference type="PANTHER" id="PTHR33562:SF15">
    <property type="entry name" value="IP04187P"/>
    <property type="match status" value="1"/>
</dbReference>
<dbReference type="GO" id="GO:0030431">
    <property type="term" value="P:sleep"/>
    <property type="evidence" value="ECO:0007669"/>
    <property type="project" value="InterPro"/>
</dbReference>
<proteinExistence type="predicted"/>
<evidence type="ECO:0000313" key="10">
    <source>
        <dbReference type="EnsemblMetazoa" id="SCAU005135-PA"/>
    </source>
</evidence>
<evidence type="ECO:0008006" key="12">
    <source>
        <dbReference type="Google" id="ProtNLM"/>
    </source>
</evidence>
<dbReference type="PANTHER" id="PTHR33562">
    <property type="entry name" value="ATILLA, ISOFORM B-RELATED-RELATED"/>
    <property type="match status" value="1"/>
</dbReference>
<dbReference type="KEGG" id="scac:106088069"/>
<comment type="subcellular location">
    <subcellularLocation>
        <location evidence="1">Membrane</location>
        <topology evidence="1">Lipid-anchor</topology>
        <topology evidence="1">GPI-anchor</topology>
    </subcellularLocation>
</comment>
<feature type="signal peptide" evidence="9">
    <location>
        <begin position="1"/>
        <end position="28"/>
    </location>
</feature>
<keyword evidence="7" id="KW-0325">Glycoprotein</keyword>
<evidence type="ECO:0000256" key="2">
    <source>
        <dbReference type="ARBA" id="ARBA00022622"/>
    </source>
</evidence>
<dbReference type="InterPro" id="IPR050975">
    <property type="entry name" value="Sleep_regulator"/>
</dbReference>
<organism evidence="10 11">
    <name type="scientific">Stomoxys calcitrans</name>
    <name type="common">Stable fly</name>
    <name type="synonym">Conops calcitrans</name>
    <dbReference type="NCBI Taxonomy" id="35570"/>
    <lineage>
        <taxon>Eukaryota</taxon>
        <taxon>Metazoa</taxon>
        <taxon>Ecdysozoa</taxon>
        <taxon>Arthropoda</taxon>
        <taxon>Hexapoda</taxon>
        <taxon>Insecta</taxon>
        <taxon>Pterygota</taxon>
        <taxon>Neoptera</taxon>
        <taxon>Endopterygota</taxon>
        <taxon>Diptera</taxon>
        <taxon>Brachycera</taxon>
        <taxon>Muscomorpha</taxon>
        <taxon>Muscoidea</taxon>
        <taxon>Muscidae</taxon>
        <taxon>Stomoxys</taxon>
    </lineage>
</organism>
<reference evidence="10" key="1">
    <citation type="submission" date="2020-05" db="UniProtKB">
        <authorList>
            <consortium name="EnsemblMetazoa"/>
        </authorList>
    </citation>
    <scope>IDENTIFICATION</scope>
    <source>
        <strain evidence="10">USDA</strain>
    </source>
</reference>
<gene>
    <name evidence="10" type="primary">106088069</name>
</gene>
<accession>A0A1I8P659</accession>
<evidence type="ECO:0000256" key="6">
    <source>
        <dbReference type="ARBA" id="ARBA00023136"/>
    </source>
</evidence>
<name>A0A1I8P659_STOCA</name>
<dbReference type="OrthoDB" id="6582325at2759"/>
<keyword evidence="5" id="KW-1133">Transmembrane helix</keyword>
<evidence type="ECO:0000256" key="9">
    <source>
        <dbReference type="SAM" id="SignalP"/>
    </source>
</evidence>
<evidence type="ECO:0000256" key="5">
    <source>
        <dbReference type="ARBA" id="ARBA00022989"/>
    </source>
</evidence>
<evidence type="ECO:0000256" key="3">
    <source>
        <dbReference type="ARBA" id="ARBA00022692"/>
    </source>
</evidence>
<feature type="chain" id="PRO_5009326226" description="Protein sleepless" evidence="9">
    <location>
        <begin position="29"/>
        <end position="207"/>
    </location>
</feature>